<name>A0A6J7XAW3_9CAUD</name>
<evidence type="ECO:0000313" key="2">
    <source>
        <dbReference type="EMBL" id="CAB5224459.1"/>
    </source>
</evidence>
<evidence type="ECO:0000313" key="1">
    <source>
        <dbReference type="EMBL" id="CAB4154888.1"/>
    </source>
</evidence>
<gene>
    <name evidence="1" type="ORF">UFOVP652_41</name>
    <name evidence="2" type="ORF">UFOVP734_83</name>
</gene>
<dbReference type="EMBL" id="LR796617">
    <property type="protein sequence ID" value="CAB4154888.1"/>
    <property type="molecule type" value="Genomic_DNA"/>
</dbReference>
<accession>A0A6J7XAW3</accession>
<dbReference type="EMBL" id="LR798328">
    <property type="protein sequence ID" value="CAB5224459.1"/>
    <property type="molecule type" value="Genomic_DNA"/>
</dbReference>
<proteinExistence type="predicted"/>
<sequence>MSNTDYDPARYGRNWINQMPECTKVEKMMEQKRGAIEGGGYRPEVLAQEKLGNIQDQMRHMENHIHFLMNVIDTLESRLHMVLREEPGKAESDGLTKSMSPLASTLHTFNRRLDYASKNIMSLIERLEV</sequence>
<reference evidence="2" key="1">
    <citation type="submission" date="2020-05" db="EMBL/GenBank/DDBJ databases">
        <authorList>
            <person name="Chiriac C."/>
            <person name="Salcher M."/>
            <person name="Ghai R."/>
            <person name="Kavagutti S V."/>
        </authorList>
    </citation>
    <scope>NUCLEOTIDE SEQUENCE</scope>
</reference>
<protein>
    <submittedName>
        <fullName evidence="2">Uncharacterized protein</fullName>
    </submittedName>
</protein>
<organism evidence="2">
    <name type="scientific">uncultured Caudovirales phage</name>
    <dbReference type="NCBI Taxonomy" id="2100421"/>
    <lineage>
        <taxon>Viruses</taxon>
        <taxon>Duplodnaviria</taxon>
        <taxon>Heunggongvirae</taxon>
        <taxon>Uroviricota</taxon>
        <taxon>Caudoviricetes</taxon>
        <taxon>Peduoviridae</taxon>
        <taxon>Maltschvirus</taxon>
        <taxon>Maltschvirus maltsch</taxon>
    </lineage>
</organism>